<feature type="domain" description="Enoyl reductase (ER)" evidence="2">
    <location>
        <begin position="36"/>
        <end position="349"/>
    </location>
</feature>
<dbReference type="InterPro" id="IPR020843">
    <property type="entry name" value="ER"/>
</dbReference>
<dbReference type="Pfam" id="PF16884">
    <property type="entry name" value="ADH_N_2"/>
    <property type="match status" value="1"/>
</dbReference>
<accession>A0A6J4JSC0</accession>
<dbReference type="PANTHER" id="PTHR43205:SF7">
    <property type="entry name" value="PROSTAGLANDIN REDUCTASE 1"/>
    <property type="match status" value="1"/>
</dbReference>
<dbReference type="InterPro" id="IPR045010">
    <property type="entry name" value="MDR_fam"/>
</dbReference>
<organism evidence="3">
    <name type="scientific">uncultured Chloroflexia bacterium</name>
    <dbReference type="NCBI Taxonomy" id="1672391"/>
    <lineage>
        <taxon>Bacteria</taxon>
        <taxon>Bacillati</taxon>
        <taxon>Chloroflexota</taxon>
        <taxon>Chloroflexia</taxon>
        <taxon>environmental samples</taxon>
    </lineage>
</organism>
<dbReference type="InterPro" id="IPR041694">
    <property type="entry name" value="ADH_N_2"/>
</dbReference>
<evidence type="ECO:0000256" key="1">
    <source>
        <dbReference type="ARBA" id="ARBA00023002"/>
    </source>
</evidence>
<evidence type="ECO:0000259" key="2">
    <source>
        <dbReference type="SMART" id="SM00829"/>
    </source>
</evidence>
<reference evidence="3" key="1">
    <citation type="submission" date="2020-02" db="EMBL/GenBank/DDBJ databases">
        <authorList>
            <person name="Meier V. D."/>
        </authorList>
    </citation>
    <scope>NUCLEOTIDE SEQUENCE</scope>
    <source>
        <strain evidence="3">AVDCRST_MAG93</strain>
    </source>
</reference>
<proteinExistence type="predicted"/>
<dbReference type="Gene3D" id="3.90.180.10">
    <property type="entry name" value="Medium-chain alcohol dehydrogenases, catalytic domain"/>
    <property type="match status" value="1"/>
</dbReference>
<dbReference type="PANTHER" id="PTHR43205">
    <property type="entry name" value="PROSTAGLANDIN REDUCTASE"/>
    <property type="match status" value="1"/>
</dbReference>
<keyword evidence="1" id="KW-0560">Oxidoreductase</keyword>
<dbReference type="FunFam" id="3.40.50.720:FF:000121">
    <property type="entry name" value="Prostaglandin reductase 2"/>
    <property type="match status" value="1"/>
</dbReference>
<dbReference type="SUPFAM" id="SSF51735">
    <property type="entry name" value="NAD(P)-binding Rossmann-fold domains"/>
    <property type="match status" value="1"/>
</dbReference>
<name>A0A6J4JSC0_9CHLR</name>
<evidence type="ECO:0000313" key="3">
    <source>
        <dbReference type="EMBL" id="CAA9286149.1"/>
    </source>
</evidence>
<sequence length="351" mass="37398">MAKVTKNKMSQQTLSAGALATHTRAWGLRSRPAGLPTMDNFELLPLDLPPLGEGLIRVRNSWLSVDPYMRERMNDSKDYLPAFAIGAPMEGGAVGQVVESRSPLHVVGDTVMHFHGWREMAVGPAAEFDKLPAMAMPVADGQWLGNLGLTGSTAYFGLLHVAGAKKGDTLFVSAAAGAVGSAVVQIAKARGLTVIASAGGSQKCAWVRSLGADEVIDYKAGPIAESLAQAAPDGIDIYFDNVGGDHLDAALLAARDHARFVMCGMIEGYNSDTSTSLRHILRVVNSRLTLKGFIVTDFAAQMPEFYRDMGAWIASGQVKPHETVRDGIESTPQAFINLFSGGNTGKMLVRL</sequence>
<dbReference type="EMBL" id="CADCTR010001210">
    <property type="protein sequence ID" value="CAA9286149.1"/>
    <property type="molecule type" value="Genomic_DNA"/>
</dbReference>
<protein>
    <submittedName>
        <fullName evidence="3">Oxidoreductase YncB</fullName>
    </submittedName>
</protein>
<dbReference type="InterPro" id="IPR036291">
    <property type="entry name" value="NAD(P)-bd_dom_sf"/>
</dbReference>
<dbReference type="InterPro" id="IPR013149">
    <property type="entry name" value="ADH-like_C"/>
</dbReference>
<dbReference type="GO" id="GO:0016628">
    <property type="term" value="F:oxidoreductase activity, acting on the CH-CH group of donors, NAD or NADP as acceptor"/>
    <property type="evidence" value="ECO:0007669"/>
    <property type="project" value="InterPro"/>
</dbReference>
<dbReference type="Gene3D" id="3.40.50.720">
    <property type="entry name" value="NAD(P)-binding Rossmann-like Domain"/>
    <property type="match status" value="1"/>
</dbReference>
<dbReference type="AlphaFoldDB" id="A0A6J4JSC0"/>
<gene>
    <name evidence="3" type="ORF">AVDCRST_MAG93-3547</name>
</gene>
<dbReference type="InterPro" id="IPR011032">
    <property type="entry name" value="GroES-like_sf"/>
</dbReference>
<dbReference type="Pfam" id="PF00107">
    <property type="entry name" value="ADH_zinc_N"/>
    <property type="match status" value="1"/>
</dbReference>
<dbReference type="CDD" id="cd05288">
    <property type="entry name" value="PGDH"/>
    <property type="match status" value="1"/>
</dbReference>
<dbReference type="SUPFAM" id="SSF50129">
    <property type="entry name" value="GroES-like"/>
    <property type="match status" value="1"/>
</dbReference>
<dbReference type="SMART" id="SM00829">
    <property type="entry name" value="PKS_ER"/>
    <property type="match status" value="1"/>
</dbReference>